<comment type="caution">
    <text evidence="1">The sequence shown here is derived from an EMBL/GenBank/DDBJ whole genome shotgun (WGS) entry which is preliminary data.</text>
</comment>
<proteinExistence type="predicted"/>
<dbReference type="EMBL" id="CALSDN010000002">
    <property type="protein sequence ID" value="CAH6719286.1"/>
    <property type="molecule type" value="Genomic_DNA"/>
</dbReference>
<accession>A0ACA9Y2U5</accession>
<reference evidence="1" key="1">
    <citation type="submission" date="2022-06" db="EMBL/GenBank/DDBJ databases">
        <authorList>
            <person name="Legras J.-L."/>
            <person name="Devillers H."/>
            <person name="Grondin C."/>
        </authorList>
    </citation>
    <scope>NUCLEOTIDE SEQUENCE</scope>
    <source>
        <strain evidence="1">CLIB 1444</strain>
    </source>
</reference>
<name>A0ACA9Y2U5_9ASCO</name>
<organism evidence="1 2">
    <name type="scientific">[Candida] jaroonii</name>
    <dbReference type="NCBI Taxonomy" id="467808"/>
    <lineage>
        <taxon>Eukaryota</taxon>
        <taxon>Fungi</taxon>
        <taxon>Dikarya</taxon>
        <taxon>Ascomycota</taxon>
        <taxon>Saccharomycotina</taxon>
        <taxon>Pichiomycetes</taxon>
        <taxon>Debaryomycetaceae</taxon>
        <taxon>Yamadazyma</taxon>
    </lineage>
</organism>
<keyword evidence="2" id="KW-1185">Reference proteome</keyword>
<protein>
    <submittedName>
        <fullName evidence="1">Uncharacterized protein</fullName>
    </submittedName>
</protein>
<evidence type="ECO:0000313" key="1">
    <source>
        <dbReference type="EMBL" id="CAH6719286.1"/>
    </source>
</evidence>
<dbReference type="Proteomes" id="UP001152531">
    <property type="component" value="Unassembled WGS sequence"/>
</dbReference>
<sequence length="364" mass="40935">MKLWIVLLATFQIVNGLNYKETFDSLVESIWSDFWYDDKSSWSSNNKCVDKFNYPVVWDQAVAGRAITEHLDQDKIRSVVNNLKDYLNSDGWFSSSTAKDNDVYIDDNAQVLWVLVDAYQFIGDVECLNIATKLMSNIKGQQIQGGGVRWNLNGDYVASISTSEAALAAVRLYQVNNDQSLIDFATSQMDWLFDNLQDPSDGLIYDGKVLSTGNIDKGKLVYSVGTMVSTLSYLSSLTGDSKYYYKALDLLNSALNPKGAFYNSDGTWNNPLKYSHLLFMGISDLITVYTASNKVQSSQYQKFISEMEFQANHIFENLQIDTNNYVDNTKVFKDSGNYCNGKPVTGLMDNVSAAQIYYAMSRVA</sequence>
<evidence type="ECO:0000313" key="2">
    <source>
        <dbReference type="Proteomes" id="UP001152531"/>
    </source>
</evidence>
<gene>
    <name evidence="1" type="ORF">CLIB1444_02S05050</name>
</gene>